<comment type="caution">
    <text evidence="2">The sequence shown here is derived from an EMBL/GenBank/DDBJ whole genome shotgun (WGS) entry which is preliminary data.</text>
</comment>
<dbReference type="Proteomes" id="UP001156102">
    <property type="component" value="Unassembled WGS sequence"/>
</dbReference>
<feature type="transmembrane region" description="Helical" evidence="1">
    <location>
        <begin position="5"/>
        <end position="24"/>
    </location>
</feature>
<evidence type="ECO:0000313" key="3">
    <source>
        <dbReference type="Proteomes" id="UP001156102"/>
    </source>
</evidence>
<keyword evidence="1" id="KW-1133">Transmembrane helix</keyword>
<proteinExistence type="predicted"/>
<dbReference type="AlphaFoldDB" id="A0AA42BPX5"/>
<feature type="transmembrane region" description="Helical" evidence="1">
    <location>
        <begin position="30"/>
        <end position="48"/>
    </location>
</feature>
<sequence>MEGVLIALGLYCMYYTFVFARMVWKDGNRFGGMAVALLSLCFPALYLVTKLL</sequence>
<gene>
    <name evidence="2" type="ORF">NK662_11950</name>
</gene>
<organism evidence="2 3">
    <name type="scientific">Ectobacillus ponti</name>
    <dbReference type="NCBI Taxonomy" id="2961894"/>
    <lineage>
        <taxon>Bacteria</taxon>
        <taxon>Bacillati</taxon>
        <taxon>Bacillota</taxon>
        <taxon>Bacilli</taxon>
        <taxon>Bacillales</taxon>
        <taxon>Bacillaceae</taxon>
        <taxon>Ectobacillus</taxon>
    </lineage>
</organism>
<name>A0AA42BPX5_9BACI</name>
<dbReference type="RefSeq" id="WP_254759162.1">
    <property type="nucleotide sequence ID" value="NZ_JANCLT010000005.1"/>
</dbReference>
<evidence type="ECO:0000256" key="1">
    <source>
        <dbReference type="SAM" id="Phobius"/>
    </source>
</evidence>
<keyword evidence="1" id="KW-0812">Transmembrane</keyword>
<reference evidence="2" key="1">
    <citation type="submission" date="2022-07" db="EMBL/GenBank/DDBJ databases">
        <authorList>
            <person name="Li W.-J."/>
            <person name="Deng Q.-Q."/>
        </authorList>
    </citation>
    <scope>NUCLEOTIDE SEQUENCE</scope>
    <source>
        <strain evidence="2">SYSU M60031</strain>
    </source>
</reference>
<keyword evidence="1" id="KW-0472">Membrane</keyword>
<evidence type="ECO:0000313" key="2">
    <source>
        <dbReference type="EMBL" id="MCP8969252.1"/>
    </source>
</evidence>
<accession>A0AA42BPX5</accession>
<keyword evidence="3" id="KW-1185">Reference proteome</keyword>
<protein>
    <submittedName>
        <fullName evidence="2">Uncharacterized protein</fullName>
    </submittedName>
</protein>
<dbReference type="EMBL" id="JANCLT010000005">
    <property type="protein sequence ID" value="MCP8969252.1"/>
    <property type="molecule type" value="Genomic_DNA"/>
</dbReference>